<gene>
    <name evidence="5" type="ORF">JJQ90_13850</name>
</gene>
<keyword evidence="2" id="KW-0238">DNA-binding</keyword>
<sequence length="135" mass="14773">MHSVGYTEAMAEQLAARTGKPVVTARRILAGAIRLHLVALAARPPPGHPAEPGSGHETEPLQALMDRLPGQTETLTPRERDVLKALLQGEGNKEIGRRLGISHRTVEIHRARVMAKLNAGSAIELFRRLMLVRDQ</sequence>
<dbReference type="PANTHER" id="PTHR44688:SF16">
    <property type="entry name" value="DNA-BINDING TRANSCRIPTIONAL ACTIVATOR DEVR_DOSR"/>
    <property type="match status" value="1"/>
</dbReference>
<organism evidence="5 6">
    <name type="scientific">Falsiroseomonas oleicola</name>
    <dbReference type="NCBI Taxonomy" id="2801474"/>
    <lineage>
        <taxon>Bacteria</taxon>
        <taxon>Pseudomonadati</taxon>
        <taxon>Pseudomonadota</taxon>
        <taxon>Alphaproteobacteria</taxon>
        <taxon>Acetobacterales</taxon>
        <taxon>Roseomonadaceae</taxon>
        <taxon>Falsiroseomonas</taxon>
    </lineage>
</organism>
<dbReference type="Pfam" id="PF00196">
    <property type="entry name" value="GerE"/>
    <property type="match status" value="1"/>
</dbReference>
<keyword evidence="3" id="KW-0804">Transcription</keyword>
<dbReference type="PROSITE" id="PS50043">
    <property type="entry name" value="HTH_LUXR_2"/>
    <property type="match status" value="1"/>
</dbReference>
<protein>
    <submittedName>
        <fullName evidence="5">AroM family protein</fullName>
    </submittedName>
</protein>
<dbReference type="PROSITE" id="PS00622">
    <property type="entry name" value="HTH_LUXR_1"/>
    <property type="match status" value="1"/>
</dbReference>
<comment type="caution">
    <text evidence="5">The sequence shown here is derived from an EMBL/GenBank/DDBJ whole genome shotgun (WGS) entry which is preliminary data.</text>
</comment>
<dbReference type="PANTHER" id="PTHR44688">
    <property type="entry name" value="DNA-BINDING TRANSCRIPTIONAL ACTIVATOR DEVR_DOSR"/>
    <property type="match status" value="1"/>
</dbReference>
<accession>A0ABS6H7X7</accession>
<reference evidence="5 6" key="1">
    <citation type="submission" date="2021-01" db="EMBL/GenBank/DDBJ databases">
        <title>Roseomonas sp. nov, a bacterium isolated from an oil production mixture in Yumen Oilfield.</title>
        <authorList>
            <person name="Wu D."/>
        </authorList>
    </citation>
    <scope>NUCLEOTIDE SEQUENCE [LARGE SCALE GENOMIC DNA]</scope>
    <source>
        <strain evidence="5 6">ROY-5-3</strain>
    </source>
</reference>
<evidence type="ECO:0000313" key="6">
    <source>
        <dbReference type="Proteomes" id="UP000689967"/>
    </source>
</evidence>
<proteinExistence type="predicted"/>
<keyword evidence="1" id="KW-0805">Transcription regulation</keyword>
<name>A0ABS6H7X7_9PROT</name>
<dbReference type="SMART" id="SM00421">
    <property type="entry name" value="HTH_LUXR"/>
    <property type="match status" value="1"/>
</dbReference>
<dbReference type="CDD" id="cd06170">
    <property type="entry name" value="LuxR_C_like"/>
    <property type="match status" value="1"/>
</dbReference>
<evidence type="ECO:0000256" key="1">
    <source>
        <dbReference type="ARBA" id="ARBA00023015"/>
    </source>
</evidence>
<dbReference type="EMBL" id="JAERQM010000004">
    <property type="protein sequence ID" value="MBU8544800.1"/>
    <property type="molecule type" value="Genomic_DNA"/>
</dbReference>
<evidence type="ECO:0000313" key="5">
    <source>
        <dbReference type="EMBL" id="MBU8544800.1"/>
    </source>
</evidence>
<dbReference type="Proteomes" id="UP000689967">
    <property type="component" value="Unassembled WGS sequence"/>
</dbReference>
<keyword evidence="6" id="KW-1185">Reference proteome</keyword>
<dbReference type="InterPro" id="IPR000792">
    <property type="entry name" value="Tscrpt_reg_LuxR_C"/>
</dbReference>
<evidence type="ECO:0000256" key="2">
    <source>
        <dbReference type="ARBA" id="ARBA00023125"/>
    </source>
</evidence>
<evidence type="ECO:0000256" key="3">
    <source>
        <dbReference type="ARBA" id="ARBA00023163"/>
    </source>
</evidence>
<evidence type="ECO:0000259" key="4">
    <source>
        <dbReference type="PROSITE" id="PS50043"/>
    </source>
</evidence>
<feature type="domain" description="HTH luxR-type" evidence="4">
    <location>
        <begin position="68"/>
        <end position="133"/>
    </location>
</feature>